<comment type="caution">
    <text evidence="1">The sequence shown here is derived from an EMBL/GenBank/DDBJ whole genome shotgun (WGS) entry which is preliminary data.</text>
</comment>
<gene>
    <name evidence="1" type="ORF">PGLA1383_LOCUS19454</name>
</gene>
<accession>A0A813EJX5</accession>
<proteinExistence type="predicted"/>
<name>A0A813EJX5_POLGL</name>
<organism evidence="1 2">
    <name type="scientific">Polarella glacialis</name>
    <name type="common">Dinoflagellate</name>
    <dbReference type="NCBI Taxonomy" id="89957"/>
    <lineage>
        <taxon>Eukaryota</taxon>
        <taxon>Sar</taxon>
        <taxon>Alveolata</taxon>
        <taxon>Dinophyceae</taxon>
        <taxon>Suessiales</taxon>
        <taxon>Suessiaceae</taxon>
        <taxon>Polarella</taxon>
    </lineage>
</organism>
<feature type="non-terminal residue" evidence="1">
    <location>
        <position position="170"/>
    </location>
</feature>
<evidence type="ECO:0000313" key="1">
    <source>
        <dbReference type="EMBL" id="CAE8601156.1"/>
    </source>
</evidence>
<evidence type="ECO:0000313" key="2">
    <source>
        <dbReference type="Proteomes" id="UP000654075"/>
    </source>
</evidence>
<dbReference type="OrthoDB" id="77893at2759"/>
<dbReference type="Proteomes" id="UP000654075">
    <property type="component" value="Unassembled WGS sequence"/>
</dbReference>
<protein>
    <submittedName>
        <fullName evidence="1">Uncharacterized protein</fullName>
    </submittedName>
</protein>
<dbReference type="EMBL" id="CAJNNV010012851">
    <property type="protein sequence ID" value="CAE8601156.1"/>
    <property type="molecule type" value="Genomic_DNA"/>
</dbReference>
<sequence length="170" mass="18741">MARAGPAGASSLALARLRSSSAPARQISGCRLPRICVALLVRGVSPGIVESFIRYHLAIGFQRVTLFFDAPDEPGEMEVAEAAVSCAAFARRAGLGEVVVNLCTADWWKAELPQSRFVQRRGSAQDRIYNDLMELYEDIHDVQARQCLAMEHALRKAVQDGFDWLLHIDS</sequence>
<dbReference type="AlphaFoldDB" id="A0A813EJX5"/>
<reference evidence="1" key="1">
    <citation type="submission" date="2021-02" db="EMBL/GenBank/DDBJ databases">
        <authorList>
            <person name="Dougan E. K."/>
            <person name="Rhodes N."/>
            <person name="Thang M."/>
            <person name="Chan C."/>
        </authorList>
    </citation>
    <scope>NUCLEOTIDE SEQUENCE</scope>
</reference>
<keyword evidence="2" id="KW-1185">Reference proteome</keyword>